<feature type="domain" description="Major vault protein repeat" evidence="10">
    <location>
        <begin position="235"/>
        <end position="274"/>
    </location>
</feature>
<feature type="region of interest" description="Disordered" evidence="9">
    <location>
        <begin position="103"/>
        <end position="125"/>
    </location>
</feature>
<evidence type="ECO:0000313" key="15">
    <source>
        <dbReference type="Proteomes" id="UP000008743"/>
    </source>
</evidence>
<dbReference type="AlphaFoldDB" id="A0A0D2UIK6"/>
<keyword evidence="15" id="KW-1185">Reference proteome</keyword>
<dbReference type="GO" id="GO:1990904">
    <property type="term" value="C:ribonucleoprotein complex"/>
    <property type="evidence" value="ECO:0007669"/>
    <property type="project" value="UniProtKB-UniRule"/>
</dbReference>
<dbReference type="Gene3D" id="2.30.30.550">
    <property type="entry name" value="Major Vault Protein repeat"/>
    <property type="match status" value="4"/>
</dbReference>
<feature type="repeat" description="MVP" evidence="7">
    <location>
        <begin position="348"/>
        <end position="398"/>
    </location>
</feature>
<evidence type="ECO:0000256" key="5">
    <source>
        <dbReference type="ARBA" id="ARBA00023242"/>
    </source>
</evidence>
<feature type="repeat" description="MVP" evidence="7">
    <location>
        <begin position="238"/>
        <end position="291"/>
    </location>
</feature>
<dbReference type="FunFam" id="2.30.30.570:FF:000001">
    <property type="entry name" value="major vault protein-like"/>
    <property type="match status" value="1"/>
</dbReference>
<dbReference type="STRING" id="595528.A0A0D2UIK6"/>
<evidence type="ECO:0000256" key="4">
    <source>
        <dbReference type="ARBA" id="ARBA00022737"/>
    </source>
</evidence>
<evidence type="ECO:0000256" key="2">
    <source>
        <dbReference type="ARBA" id="ARBA00004496"/>
    </source>
</evidence>
<dbReference type="InterPro" id="IPR021870">
    <property type="entry name" value="MVP_shoulder"/>
</dbReference>
<dbReference type="Pfam" id="PF17796">
    <property type="entry name" value="Vault_4"/>
    <property type="match status" value="1"/>
</dbReference>
<evidence type="ECO:0000313" key="14">
    <source>
        <dbReference type="EMBL" id="KJE94971.1"/>
    </source>
</evidence>
<accession>A0A0D2UIK6</accession>
<gene>
    <name evidence="14" type="ORF">CAOG_005506</name>
</gene>
<dbReference type="FunFam" id="3.30.479.30:FF:000010">
    <property type="entry name" value="major vault protein-like"/>
    <property type="match status" value="1"/>
</dbReference>
<dbReference type="InterPro" id="IPR040989">
    <property type="entry name" value="Vault_3"/>
</dbReference>
<dbReference type="InterPro" id="IPR041136">
    <property type="entry name" value="Vault_4"/>
</dbReference>
<feature type="repeat" description="MVP" evidence="7">
    <location>
        <begin position="399"/>
        <end position="454"/>
    </location>
</feature>
<dbReference type="eggNOG" id="ENOG502QPP0">
    <property type="taxonomic scope" value="Eukaryota"/>
</dbReference>
<dbReference type="CDD" id="cd08825">
    <property type="entry name" value="MVP_shoulder"/>
    <property type="match status" value="1"/>
</dbReference>
<feature type="domain" description="Major vault protein repeat" evidence="10">
    <location>
        <begin position="289"/>
        <end position="331"/>
    </location>
</feature>
<dbReference type="PANTHER" id="PTHR14165">
    <property type="entry name" value="MAJOR VAULT PROTEIN"/>
    <property type="match status" value="1"/>
</dbReference>
<evidence type="ECO:0000259" key="10">
    <source>
        <dbReference type="Pfam" id="PF01505"/>
    </source>
</evidence>
<evidence type="ECO:0000256" key="8">
    <source>
        <dbReference type="SAM" id="Coils"/>
    </source>
</evidence>
<dbReference type="FunFam" id="2.30.30.550:FF:000001">
    <property type="entry name" value="major vault protein-like"/>
    <property type="match status" value="2"/>
</dbReference>
<sequence>MSVPRPPPMPGSPAGSIRKTEEGTSIVHIPPVHFAHVLDVNTNITGLVTGPTTLVLQTHEELVLGPMPLIIIPPRHYCIIRDPVDYSTVVFTKGGFGAAQKPAAAAPATAPPGPSATAPPVSRDESPILVGSVATSRTAPMKQRIGARSIRLHGRPFPLFPGEDMFEGLKAIKLLPVVPVNSAIALQAIADFDDTESVPGKVIHRQAGDEWHLRGPRTYIPHADVQVTATIQPTLIKEGHAIRLRAKRDCLDGFSGKARVTGEEWLVRTPGAYVLTADEAFVQEIAATTLTAKIGLHLQAVETFTDFKGIQRLAGDEWLLTLADTESYIPDVTERIIKQVDKIVLGPLNYCVVLNPHDPKTGRPQWGRRDVRKGVLSFFLHPGEELDGKGVTNAYVLADDEAVVVSAIESFADTRNGVALQRAPGEQWMVRGPVEFIPSREESVVARRKAIPLDMNEGIYIQDLQTGTVRAVMGPTSYLLRASEQLWEKDLTSEVEQLLKAGGGIGDEDVRKIAYFDGNAASDKPRDKTRVVTFRIPHNTAVQLHDYQLRTARILYGPDLVLLGPHENFTVLRLSAGKPKRAGALRSVALMLGPDFTTDIITVETADHARLILTIAFNNYFDINRSTEESKAKIFCVPDFIGFACKNIGSRIRERVAHTTFDEFHRFSARIIQEAVFGVGANGEQNTELRFEANGLVVTNIDVQSIEPSDQQMRDSLQKSVQMAIEIATRSIEASSRHDAENEEQQARGHLETQKIRNQIEAEKTQCKLFEIRAFNSAIESTGQAKAEAEAQAERLAIEGQSAIVLAELRAEAARLETDTELLNLTQARNAELHFIREQTKLELAKMRALSEINKAKVSRTVGALGHGTILAMANAEHSQKVRLLQALNLKSTVFTDGNSPINLFNTANGLIGGNGQ</sequence>
<dbReference type="Gene3D" id="6.10.250.720">
    <property type="match status" value="1"/>
</dbReference>
<dbReference type="GO" id="GO:0005634">
    <property type="term" value="C:nucleus"/>
    <property type="evidence" value="ECO:0007669"/>
    <property type="project" value="UniProtKB-SubCell"/>
</dbReference>
<dbReference type="InterPro" id="IPR043179">
    <property type="entry name" value="Vault_2_sf"/>
</dbReference>
<feature type="domain" description="Major vault protein shoulder" evidence="11">
    <location>
        <begin position="593"/>
        <end position="710"/>
    </location>
</feature>
<dbReference type="InterPro" id="IPR041139">
    <property type="entry name" value="MVP_rep_dom"/>
</dbReference>
<comment type="subcellular location">
    <subcellularLocation>
        <location evidence="2 7">Cytoplasm</location>
    </subcellularLocation>
    <subcellularLocation>
        <location evidence="1">Nucleus</location>
    </subcellularLocation>
</comment>
<dbReference type="PhylomeDB" id="A0A0D2UIK6"/>
<feature type="repeat" description="MVP" evidence="7">
    <location>
        <begin position="292"/>
        <end position="346"/>
    </location>
</feature>
<dbReference type="Gene3D" id="3.30.479.30">
    <property type="entry name" value="Band 7 domain"/>
    <property type="match status" value="1"/>
</dbReference>
<keyword evidence="5" id="KW-0539">Nucleus</keyword>
<dbReference type="Gene3D" id="6.20.380.10">
    <property type="match status" value="1"/>
</dbReference>
<name>A0A0D2UIK6_CAPO3</name>
<evidence type="ECO:0000256" key="1">
    <source>
        <dbReference type="ARBA" id="ARBA00004123"/>
    </source>
</evidence>
<feature type="domain" description="Major vault protein repeat" evidence="12">
    <location>
        <begin position="531"/>
        <end position="592"/>
    </location>
</feature>
<feature type="coiled-coil region" evidence="8">
    <location>
        <begin position="779"/>
        <end position="826"/>
    </location>
</feature>
<keyword evidence="6 7" id="KW-0687">Ribonucleoprotein</keyword>
<keyword evidence="8" id="KW-0175">Coiled coil</keyword>
<dbReference type="Pfam" id="PF17795">
    <property type="entry name" value="Vault_3"/>
    <property type="match status" value="1"/>
</dbReference>
<evidence type="ECO:0000259" key="13">
    <source>
        <dbReference type="Pfam" id="PF17796"/>
    </source>
</evidence>
<dbReference type="PROSITE" id="PS51224">
    <property type="entry name" value="MVP"/>
    <property type="match status" value="5"/>
</dbReference>
<dbReference type="InterPro" id="IPR039059">
    <property type="entry name" value="MVP"/>
</dbReference>
<reference evidence="15" key="1">
    <citation type="submission" date="2011-02" db="EMBL/GenBank/DDBJ databases">
        <title>The Genome Sequence of Capsaspora owczarzaki ATCC 30864.</title>
        <authorList>
            <person name="Russ C."/>
            <person name="Cuomo C."/>
            <person name="Burger G."/>
            <person name="Gray M.W."/>
            <person name="Holland P.W.H."/>
            <person name="King N."/>
            <person name="Lang F.B.F."/>
            <person name="Roger A.J."/>
            <person name="Ruiz-Trillo I."/>
            <person name="Young S.K."/>
            <person name="Zeng Q."/>
            <person name="Gargeya S."/>
            <person name="Alvarado L."/>
            <person name="Berlin A."/>
            <person name="Chapman S.B."/>
            <person name="Chen Z."/>
            <person name="Freedman E."/>
            <person name="Gellesch M."/>
            <person name="Goldberg J."/>
            <person name="Griggs A."/>
            <person name="Gujja S."/>
            <person name="Heilman E."/>
            <person name="Heiman D."/>
            <person name="Howarth C."/>
            <person name="Mehta T."/>
            <person name="Neiman D."/>
            <person name="Pearson M."/>
            <person name="Roberts A."/>
            <person name="Saif S."/>
            <person name="Shea T."/>
            <person name="Shenoy N."/>
            <person name="Sisk P."/>
            <person name="Stolte C."/>
            <person name="Sykes S."/>
            <person name="White J."/>
            <person name="Yandava C."/>
            <person name="Haas B."/>
            <person name="Nusbaum C."/>
            <person name="Birren B."/>
        </authorList>
    </citation>
    <scope>NUCLEOTIDE SEQUENCE</scope>
    <source>
        <strain evidence="15">ATCC 30864</strain>
    </source>
</reference>
<dbReference type="OrthoDB" id="6125719at2759"/>
<dbReference type="Pfam" id="PF11978">
    <property type="entry name" value="MVP_shoulder"/>
    <property type="match status" value="1"/>
</dbReference>
<dbReference type="EMBL" id="KE346368">
    <property type="protein sequence ID" value="KJE94971.1"/>
    <property type="molecule type" value="Genomic_DNA"/>
</dbReference>
<proteinExistence type="predicted"/>
<feature type="domain" description="Major vault protein repeat" evidence="10">
    <location>
        <begin position="177"/>
        <end position="221"/>
    </location>
</feature>
<evidence type="ECO:0000256" key="7">
    <source>
        <dbReference type="PROSITE-ProRule" id="PRU00571"/>
    </source>
</evidence>
<dbReference type="InParanoid" id="A0A0D2UIK6"/>
<dbReference type="Gene3D" id="2.30.30.620">
    <property type="match status" value="1"/>
</dbReference>
<evidence type="ECO:0000256" key="3">
    <source>
        <dbReference type="ARBA" id="ARBA00022490"/>
    </source>
</evidence>
<dbReference type="InterPro" id="IPR002499">
    <property type="entry name" value="Vault_N"/>
</dbReference>
<keyword evidence="3 7" id="KW-0963">Cytoplasm</keyword>
<dbReference type="Pfam" id="PF01505">
    <property type="entry name" value="Vault"/>
    <property type="match status" value="4"/>
</dbReference>
<feature type="domain" description="Major vault protein repeat" evidence="13">
    <location>
        <begin position="450"/>
        <end position="500"/>
    </location>
</feature>
<feature type="repeat" description="MVP" evidence="7">
    <location>
        <begin position="180"/>
        <end position="237"/>
    </location>
</feature>
<dbReference type="Gene3D" id="2.30.30.560">
    <property type="match status" value="2"/>
</dbReference>
<dbReference type="PANTHER" id="PTHR14165:SF16">
    <property type="entry name" value="MAJOR VAULT PROTEIN"/>
    <property type="match status" value="1"/>
</dbReference>
<evidence type="ECO:0000256" key="9">
    <source>
        <dbReference type="SAM" id="MobiDB-lite"/>
    </source>
</evidence>
<keyword evidence="4" id="KW-0677">Repeat</keyword>
<dbReference type="InterPro" id="IPR043023">
    <property type="entry name" value="MVP_rep_sf"/>
</dbReference>
<organism evidence="14 15">
    <name type="scientific">Capsaspora owczarzaki (strain ATCC 30864)</name>
    <dbReference type="NCBI Taxonomy" id="595528"/>
    <lineage>
        <taxon>Eukaryota</taxon>
        <taxon>Filasterea</taxon>
        <taxon>Capsaspora</taxon>
    </lineage>
</organism>
<dbReference type="Gene3D" id="2.30.30.570">
    <property type="match status" value="2"/>
</dbReference>
<dbReference type="InterPro" id="IPR036013">
    <property type="entry name" value="Band_7/SPFH_dom_sf"/>
</dbReference>
<feature type="domain" description="Major vault protein repeat" evidence="10">
    <location>
        <begin position="395"/>
        <end position="438"/>
    </location>
</feature>
<evidence type="ECO:0000256" key="6">
    <source>
        <dbReference type="ARBA" id="ARBA00023274"/>
    </source>
</evidence>
<evidence type="ECO:0000259" key="11">
    <source>
        <dbReference type="Pfam" id="PF11978"/>
    </source>
</evidence>
<protein>
    <submittedName>
        <fullName evidence="14">Major vault protein</fullName>
    </submittedName>
</protein>
<dbReference type="GO" id="GO:0005737">
    <property type="term" value="C:cytoplasm"/>
    <property type="evidence" value="ECO:0007669"/>
    <property type="project" value="UniProtKB-SubCell"/>
</dbReference>
<dbReference type="Proteomes" id="UP000008743">
    <property type="component" value="Unassembled WGS sequence"/>
</dbReference>
<evidence type="ECO:0000259" key="12">
    <source>
        <dbReference type="Pfam" id="PF17795"/>
    </source>
</evidence>